<proteinExistence type="inferred from homology"/>
<dbReference type="CDD" id="cd00586">
    <property type="entry name" value="4HBT"/>
    <property type="match status" value="2"/>
</dbReference>
<dbReference type="GO" id="GO:0047617">
    <property type="term" value="F:fatty acyl-CoA hydrolase activity"/>
    <property type="evidence" value="ECO:0007669"/>
    <property type="project" value="TreeGrafter"/>
</dbReference>
<dbReference type="Gene3D" id="3.10.129.10">
    <property type="entry name" value="Hotdog Thioesterase"/>
    <property type="match status" value="2"/>
</dbReference>
<evidence type="ECO:0000256" key="2">
    <source>
        <dbReference type="ARBA" id="ARBA00022801"/>
    </source>
</evidence>
<evidence type="ECO:0000313" key="3">
    <source>
        <dbReference type="EMBL" id="MRI84386.1"/>
    </source>
</evidence>
<evidence type="ECO:0000313" key="4">
    <source>
        <dbReference type="Proteomes" id="UP000430975"/>
    </source>
</evidence>
<gene>
    <name evidence="3" type="ORF">GIY09_00515</name>
</gene>
<dbReference type="InterPro" id="IPR006684">
    <property type="entry name" value="YbgC/YbaW"/>
</dbReference>
<name>A0A6I2GAY3_9LACT</name>
<dbReference type="InterPro" id="IPR050563">
    <property type="entry name" value="4-hydroxybenzoyl-CoA_TE"/>
</dbReference>
<comment type="caution">
    <text evidence="3">The sequence shown here is derived from an EMBL/GenBank/DDBJ whole genome shotgun (WGS) entry which is preliminary data.</text>
</comment>
<accession>A0A6I2GAY3</accession>
<organism evidence="3 4">
    <name type="scientific">Fundicoccus ignavus</name>
    <dbReference type="NCBI Taxonomy" id="2664442"/>
    <lineage>
        <taxon>Bacteria</taxon>
        <taxon>Bacillati</taxon>
        <taxon>Bacillota</taxon>
        <taxon>Bacilli</taxon>
        <taxon>Lactobacillales</taxon>
        <taxon>Aerococcaceae</taxon>
        <taxon>Fundicoccus</taxon>
    </lineage>
</organism>
<dbReference type="EMBL" id="WJQS01000001">
    <property type="protein sequence ID" value="MRI84386.1"/>
    <property type="molecule type" value="Genomic_DNA"/>
</dbReference>
<dbReference type="PANTHER" id="PTHR31793:SF27">
    <property type="entry name" value="NOVEL THIOESTERASE SUPERFAMILY DOMAIN AND SAPOSIN A-TYPE DOMAIN CONTAINING PROTEIN (0610012H03RIK)"/>
    <property type="match status" value="1"/>
</dbReference>
<evidence type="ECO:0000256" key="1">
    <source>
        <dbReference type="ARBA" id="ARBA00005953"/>
    </source>
</evidence>
<protein>
    <submittedName>
        <fullName evidence="3">YbgC/FadM family acyl-CoA thioesterase</fullName>
        <ecNumber evidence="3">3.1.2.-</ecNumber>
    </submittedName>
</protein>
<sequence length="303" mass="34665">MTSNWQHLVQYYETDAAGIVHHSNYVRWFEEARTWLMSDLGYDYAQMEADGVVVPVLAIDANFKRMTKFGEKVNIAAHVSQFNGVTMTLTYEITDTETDKVKAFGTSRHAFLSKDTYRPISLRRQLPAVYDLFKTNYEANLSEDTDTTNHRKRQATDAYDFTTASTLTLQRKVQLYETDQMAIVHHSNFFRMFEEARTELMAQIDFSEKQQLEMGLLAPMTQAVADYKTMMRFGESIKISAKVGKVEGNQIIIAYQIIDVETGDLRSVGHTKMQVIALNGDRTFQLTDALPDLYARLVALTEN</sequence>
<dbReference type="RefSeq" id="WP_153862891.1">
    <property type="nucleotide sequence ID" value="NZ_WJQS01000001.1"/>
</dbReference>
<dbReference type="NCBIfam" id="TIGR00051">
    <property type="entry name" value="YbgC/FadM family acyl-CoA thioesterase"/>
    <property type="match status" value="1"/>
</dbReference>
<dbReference type="PANTHER" id="PTHR31793">
    <property type="entry name" value="4-HYDROXYBENZOYL-COA THIOESTERASE FAMILY MEMBER"/>
    <property type="match status" value="1"/>
</dbReference>
<keyword evidence="4" id="KW-1185">Reference proteome</keyword>
<dbReference type="AlphaFoldDB" id="A0A6I2GAY3"/>
<reference evidence="3 4" key="1">
    <citation type="submission" date="2019-11" db="EMBL/GenBank/DDBJ databases">
        <title>Characterisation of Fundicoccus ignavus gen. nov. sp. nov., a novel genus of the family Aerococcaceae isolated from bulk tank milk.</title>
        <authorList>
            <person name="Siebert A."/>
            <person name="Huptas C."/>
            <person name="Wenning M."/>
            <person name="Scherer S."/>
            <person name="Doll E.V."/>
        </authorList>
    </citation>
    <scope>NUCLEOTIDE SEQUENCE [LARGE SCALE GENOMIC DNA]</scope>
    <source>
        <strain evidence="3 4">WS4759</strain>
    </source>
</reference>
<dbReference type="SUPFAM" id="SSF54637">
    <property type="entry name" value="Thioesterase/thiol ester dehydrase-isomerase"/>
    <property type="match status" value="2"/>
</dbReference>
<dbReference type="Proteomes" id="UP000430975">
    <property type="component" value="Unassembled WGS sequence"/>
</dbReference>
<dbReference type="Pfam" id="PF13279">
    <property type="entry name" value="4HBT_2"/>
    <property type="match status" value="2"/>
</dbReference>
<dbReference type="InterPro" id="IPR029069">
    <property type="entry name" value="HotDog_dom_sf"/>
</dbReference>
<comment type="similarity">
    <text evidence="1">Belongs to the 4-hydroxybenzoyl-CoA thioesterase family.</text>
</comment>
<dbReference type="EC" id="3.1.2.-" evidence="3"/>
<keyword evidence="2 3" id="KW-0378">Hydrolase</keyword>